<organism evidence="3 4">
    <name type="scientific">Klebsormidium nitens</name>
    <name type="common">Green alga</name>
    <name type="synonym">Ulothrix nitens</name>
    <dbReference type="NCBI Taxonomy" id="105231"/>
    <lineage>
        <taxon>Eukaryota</taxon>
        <taxon>Viridiplantae</taxon>
        <taxon>Streptophyta</taxon>
        <taxon>Klebsormidiophyceae</taxon>
        <taxon>Klebsormidiales</taxon>
        <taxon>Klebsormidiaceae</taxon>
        <taxon>Klebsormidium</taxon>
    </lineage>
</organism>
<evidence type="ECO:0000256" key="2">
    <source>
        <dbReference type="SAM" id="MobiDB-lite"/>
    </source>
</evidence>
<evidence type="ECO:0000313" key="4">
    <source>
        <dbReference type="Proteomes" id="UP000054558"/>
    </source>
</evidence>
<dbReference type="PANTHER" id="PTHR34121">
    <property type="entry name" value="MYOSIN-11"/>
    <property type="match status" value="1"/>
</dbReference>
<dbReference type="EMBL" id="DF238171">
    <property type="protein sequence ID" value="GAQ92956.1"/>
    <property type="molecule type" value="Genomic_DNA"/>
</dbReference>
<keyword evidence="4" id="KW-1185">Reference proteome</keyword>
<feature type="compositionally biased region" description="Basic and acidic residues" evidence="2">
    <location>
        <begin position="685"/>
        <end position="706"/>
    </location>
</feature>
<accession>A0A1Y1IVP8</accession>
<dbReference type="STRING" id="105231.A0A1Y1IVP8"/>
<feature type="region of interest" description="Disordered" evidence="2">
    <location>
        <begin position="96"/>
        <end position="124"/>
    </location>
</feature>
<name>A0A1Y1IVP8_KLENI</name>
<dbReference type="OMA" id="KMTHETP"/>
<evidence type="ECO:0000313" key="3">
    <source>
        <dbReference type="EMBL" id="GAQ92956.1"/>
    </source>
</evidence>
<feature type="compositionally biased region" description="Low complexity" evidence="2">
    <location>
        <begin position="647"/>
        <end position="658"/>
    </location>
</feature>
<sequence length="739" mass="80185">MSTWLRSAFNRAAEVSTKTGLGRNLQNLQKVAGIAMDRGARFMQNNLSGKPYSNFKSAVRRLEDVALHARGEERLQAVTRWLGALRDLQKVAETGGGLRDLHREPAGGEAPDSPKTPKSETEEGVHRSNLVLFFDADISDAPMTFRDVFLRSLALENLVTSFIEEAPQDEEVQAVLEIFSLCLAGGPELHNAIMSGIQDLSKAAASYTEEVLVTRSDLLKMARECVSGLKLSAEAEKLDAEVAKLRTRIQSLDGSGGATGSDDPQGSLQEFNKAHSKSSELYRLTAKLQDCLERKATLDAAGPVSELHDKKVEEMRSRTMALQSAIAAMKKKIEENKQQKTEAVTYRGTKAKEVAEAEKVLSQEVMGLEQRREKLEAELAEVKSALAVATNRHINMQEEKEQFDEASSHLVAQLALAEQELSRSVEVHKTEAGVVATWQSFLEDTWVLQTGCHEKREKEVVQELKEARAQHLTAAASFLKEKEEELGALLKKLESCAAELEASDEKKKQMASRGMEGISADIESGRRKLEDKYLDTEARVKKLLAGLEKVKDNVGAQVKMAEEAKQQQDVLKSVAASFASVASLREQFQGLKRPHIDLSLRQPAPVTGAGKPVSAKTKSGELGASPAEPEGTRPKAGSAVQAKAESVKAAGEVGAEAGDSNTVPSKVVTPKAEAGETAAPSTSKNVDKKDAEEGKMDAQKGLKQTEADEVDDLFGDLDTTTSADPGATDEDIEGWDLDD</sequence>
<evidence type="ECO:0000256" key="1">
    <source>
        <dbReference type="SAM" id="Coils"/>
    </source>
</evidence>
<gene>
    <name evidence="3" type="ORF">KFL_012220020</name>
</gene>
<keyword evidence="1" id="KW-0175">Coiled coil</keyword>
<dbReference type="AlphaFoldDB" id="A0A1Y1IVP8"/>
<feature type="compositionally biased region" description="Basic and acidic residues" evidence="2">
    <location>
        <begin position="115"/>
        <end position="124"/>
    </location>
</feature>
<dbReference type="Proteomes" id="UP000054558">
    <property type="component" value="Unassembled WGS sequence"/>
</dbReference>
<feature type="compositionally biased region" description="Acidic residues" evidence="2">
    <location>
        <begin position="727"/>
        <end position="739"/>
    </location>
</feature>
<feature type="coiled-coil region" evidence="1">
    <location>
        <begin position="322"/>
        <end position="392"/>
    </location>
</feature>
<dbReference type="PANTHER" id="PTHR34121:SF1">
    <property type="entry name" value="FILAMIN-A-INTERACTING PROTEIN 1"/>
    <property type="match status" value="1"/>
</dbReference>
<proteinExistence type="predicted"/>
<reference evidence="3 4" key="1">
    <citation type="journal article" date="2014" name="Nat. Commun.">
        <title>Klebsormidium flaccidum genome reveals primary factors for plant terrestrial adaptation.</title>
        <authorList>
            <person name="Hori K."/>
            <person name="Maruyama F."/>
            <person name="Fujisawa T."/>
            <person name="Togashi T."/>
            <person name="Yamamoto N."/>
            <person name="Seo M."/>
            <person name="Sato S."/>
            <person name="Yamada T."/>
            <person name="Mori H."/>
            <person name="Tajima N."/>
            <person name="Moriyama T."/>
            <person name="Ikeuchi M."/>
            <person name="Watanabe M."/>
            <person name="Wada H."/>
            <person name="Kobayashi K."/>
            <person name="Saito M."/>
            <person name="Masuda T."/>
            <person name="Sasaki-Sekimoto Y."/>
            <person name="Mashiguchi K."/>
            <person name="Awai K."/>
            <person name="Shimojima M."/>
            <person name="Masuda S."/>
            <person name="Iwai M."/>
            <person name="Nobusawa T."/>
            <person name="Narise T."/>
            <person name="Kondo S."/>
            <person name="Saito H."/>
            <person name="Sato R."/>
            <person name="Murakawa M."/>
            <person name="Ihara Y."/>
            <person name="Oshima-Yamada Y."/>
            <person name="Ohtaka K."/>
            <person name="Satoh M."/>
            <person name="Sonobe K."/>
            <person name="Ishii M."/>
            <person name="Ohtani R."/>
            <person name="Kanamori-Sato M."/>
            <person name="Honoki R."/>
            <person name="Miyazaki D."/>
            <person name="Mochizuki H."/>
            <person name="Umetsu J."/>
            <person name="Higashi K."/>
            <person name="Shibata D."/>
            <person name="Kamiya Y."/>
            <person name="Sato N."/>
            <person name="Nakamura Y."/>
            <person name="Tabata S."/>
            <person name="Ida S."/>
            <person name="Kurokawa K."/>
            <person name="Ohta H."/>
        </authorList>
    </citation>
    <scope>NUCLEOTIDE SEQUENCE [LARGE SCALE GENOMIC DNA]</scope>
    <source>
        <strain evidence="3 4">NIES-2285</strain>
    </source>
</reference>
<dbReference type="OrthoDB" id="2019255at2759"/>
<feature type="region of interest" description="Disordered" evidence="2">
    <location>
        <begin position="253"/>
        <end position="274"/>
    </location>
</feature>
<feature type="region of interest" description="Disordered" evidence="2">
    <location>
        <begin position="599"/>
        <end position="739"/>
    </location>
</feature>
<protein>
    <submittedName>
        <fullName evidence="3">Uncharacterized protein</fullName>
    </submittedName>
</protein>